<accession>A0A316VFZ4</accession>
<protein>
    <submittedName>
        <fullName evidence="1">Uncharacterized protein</fullName>
    </submittedName>
</protein>
<dbReference type="AlphaFoldDB" id="A0A316VFZ4"/>
<evidence type="ECO:0000313" key="2">
    <source>
        <dbReference type="Proteomes" id="UP000245771"/>
    </source>
</evidence>
<organism evidence="1 2">
    <name type="scientific">Meira miltonrushii</name>
    <dbReference type="NCBI Taxonomy" id="1280837"/>
    <lineage>
        <taxon>Eukaryota</taxon>
        <taxon>Fungi</taxon>
        <taxon>Dikarya</taxon>
        <taxon>Basidiomycota</taxon>
        <taxon>Ustilaginomycotina</taxon>
        <taxon>Exobasidiomycetes</taxon>
        <taxon>Exobasidiales</taxon>
        <taxon>Brachybasidiaceae</taxon>
        <taxon>Meira</taxon>
    </lineage>
</organism>
<dbReference type="GeneID" id="37024543"/>
<dbReference type="EMBL" id="KZ819604">
    <property type="protein sequence ID" value="PWN34405.1"/>
    <property type="molecule type" value="Genomic_DNA"/>
</dbReference>
<reference evidence="1 2" key="1">
    <citation type="journal article" date="2018" name="Mol. Biol. Evol.">
        <title>Broad Genomic Sampling Reveals a Smut Pathogenic Ancestry of the Fungal Clade Ustilaginomycotina.</title>
        <authorList>
            <person name="Kijpornyongpan T."/>
            <person name="Mondo S.J."/>
            <person name="Barry K."/>
            <person name="Sandor L."/>
            <person name="Lee J."/>
            <person name="Lipzen A."/>
            <person name="Pangilinan J."/>
            <person name="LaButti K."/>
            <person name="Hainaut M."/>
            <person name="Henrissat B."/>
            <person name="Grigoriev I.V."/>
            <person name="Spatafora J.W."/>
            <person name="Aime M.C."/>
        </authorList>
    </citation>
    <scope>NUCLEOTIDE SEQUENCE [LARGE SCALE GENOMIC DNA]</scope>
    <source>
        <strain evidence="1 2">MCA 3882</strain>
    </source>
</reference>
<gene>
    <name evidence="1" type="ORF">FA14DRAFT_72167</name>
</gene>
<keyword evidence="2" id="KW-1185">Reference proteome</keyword>
<dbReference type="InParanoid" id="A0A316VFZ4"/>
<dbReference type="Proteomes" id="UP000245771">
    <property type="component" value="Unassembled WGS sequence"/>
</dbReference>
<evidence type="ECO:0000313" key="1">
    <source>
        <dbReference type="EMBL" id="PWN34405.1"/>
    </source>
</evidence>
<name>A0A316VFZ4_9BASI</name>
<sequence>MSITIGAYTKLSPSKGLTPSLIPAEQNGAAEVLKDGQESRVQQTYQGCKESTYREARKAGYIRSAGWSVRITDRSCRLFVKEVFAQKPRKRDISKPSDGQQKELRITAVDYANKSKLSSKPLCKRQRSVISQIHLMVIRIQNGQT</sequence>
<proteinExistence type="predicted"/>
<dbReference type="RefSeq" id="XP_025354707.1">
    <property type="nucleotide sequence ID" value="XM_025502762.1"/>
</dbReference>